<evidence type="ECO:0000313" key="4">
    <source>
        <dbReference type="Proteomes" id="UP000194903"/>
    </source>
</evidence>
<keyword evidence="4" id="KW-1185">Reference proteome</keyword>
<dbReference type="CDD" id="cd02696">
    <property type="entry name" value="MurNAc-LAA"/>
    <property type="match status" value="1"/>
</dbReference>
<dbReference type="EMBL" id="NHOC01000009">
    <property type="protein sequence ID" value="OUM19901.1"/>
    <property type="molecule type" value="Genomic_DNA"/>
</dbReference>
<dbReference type="GO" id="GO:0030288">
    <property type="term" value="C:outer membrane-bounded periplasmic space"/>
    <property type="evidence" value="ECO:0007669"/>
    <property type="project" value="TreeGrafter"/>
</dbReference>
<dbReference type="PANTHER" id="PTHR30404:SF0">
    <property type="entry name" value="N-ACETYLMURAMOYL-L-ALANINE AMIDASE AMIC"/>
    <property type="match status" value="1"/>
</dbReference>
<evidence type="ECO:0000259" key="2">
    <source>
        <dbReference type="SMART" id="SM00646"/>
    </source>
</evidence>
<evidence type="ECO:0000256" key="1">
    <source>
        <dbReference type="ARBA" id="ARBA00022801"/>
    </source>
</evidence>
<reference evidence="3 4" key="1">
    <citation type="submission" date="2017-05" db="EMBL/GenBank/DDBJ databases">
        <title>Butyricicoccus porcorum sp. nov. a butyrate-producing bacterium from the swine intestinal tract.</title>
        <authorList>
            <person name="Trachsel J."/>
            <person name="Humphrey S."/>
            <person name="Allen H.K."/>
        </authorList>
    </citation>
    <scope>NUCLEOTIDE SEQUENCE [LARGE SCALE GENOMIC DNA]</scope>
    <source>
        <strain evidence="3">BB10</strain>
    </source>
</reference>
<dbReference type="RefSeq" id="WP_087021054.1">
    <property type="nucleotide sequence ID" value="NZ_CP178353.1"/>
</dbReference>
<dbReference type="PANTHER" id="PTHR30404">
    <property type="entry name" value="N-ACETYLMURAMOYL-L-ALANINE AMIDASE"/>
    <property type="match status" value="1"/>
</dbReference>
<comment type="caution">
    <text evidence="3">The sequence shown here is derived from an EMBL/GenBank/DDBJ whole genome shotgun (WGS) entry which is preliminary data.</text>
</comment>
<gene>
    <name evidence="3" type="ORF">CBW42_10490</name>
</gene>
<dbReference type="Proteomes" id="UP000194903">
    <property type="component" value="Unassembled WGS sequence"/>
</dbReference>
<dbReference type="AlphaFoldDB" id="A0A252F2I3"/>
<dbReference type="SMART" id="SM00646">
    <property type="entry name" value="Ami_3"/>
    <property type="match status" value="1"/>
</dbReference>
<dbReference type="InterPro" id="IPR050695">
    <property type="entry name" value="N-acetylmuramoyl_amidase_3"/>
</dbReference>
<dbReference type="SUPFAM" id="SSF53187">
    <property type="entry name" value="Zn-dependent exopeptidases"/>
    <property type="match status" value="1"/>
</dbReference>
<organism evidence="3 4">
    <name type="scientific">Butyricicoccus porcorum</name>
    <dbReference type="NCBI Taxonomy" id="1945634"/>
    <lineage>
        <taxon>Bacteria</taxon>
        <taxon>Bacillati</taxon>
        <taxon>Bacillota</taxon>
        <taxon>Clostridia</taxon>
        <taxon>Eubacteriales</taxon>
        <taxon>Butyricicoccaceae</taxon>
        <taxon>Butyricicoccus</taxon>
    </lineage>
</organism>
<feature type="domain" description="MurNAc-LAA" evidence="2">
    <location>
        <begin position="58"/>
        <end position="171"/>
    </location>
</feature>
<dbReference type="GO" id="GO:0008745">
    <property type="term" value="F:N-acetylmuramoyl-L-alanine amidase activity"/>
    <property type="evidence" value="ECO:0007669"/>
    <property type="project" value="InterPro"/>
</dbReference>
<keyword evidence="1" id="KW-0378">Hydrolase</keyword>
<sequence>MPIVFLSPSTQEYNLFYDGNGSEEYYMNLIADAMVPYLEASGITVARNTPEDTALTSAQKSNEAGAQLHLALHSNAAPEELAGQLRGTDVYYYTGSTQGQRAADIIANNLSLISPTPQKVDIIPTTRLAELRRTTAPSVLVEIAYHDNPDDANWIRGNIRDIARNLSASVADFFAVPFRQP</sequence>
<proteinExistence type="predicted"/>
<name>A0A252F2I3_9FIRM</name>
<evidence type="ECO:0000313" key="3">
    <source>
        <dbReference type="EMBL" id="OUM19901.1"/>
    </source>
</evidence>
<dbReference type="Gene3D" id="3.40.630.40">
    <property type="entry name" value="Zn-dependent exopeptidases"/>
    <property type="match status" value="1"/>
</dbReference>
<accession>A0A252F2I3</accession>
<dbReference type="GO" id="GO:0009253">
    <property type="term" value="P:peptidoglycan catabolic process"/>
    <property type="evidence" value="ECO:0007669"/>
    <property type="project" value="InterPro"/>
</dbReference>
<dbReference type="Pfam" id="PF01520">
    <property type="entry name" value="Amidase_3"/>
    <property type="match status" value="1"/>
</dbReference>
<protein>
    <submittedName>
        <fullName evidence="3">N-acetylmuramoyl-L-alanine amidase</fullName>
    </submittedName>
</protein>
<dbReference type="InterPro" id="IPR002508">
    <property type="entry name" value="MurNAc-LAA_cat"/>
</dbReference>
<dbReference type="OrthoDB" id="9772024at2"/>